<dbReference type="EMBL" id="MU266386">
    <property type="protein sequence ID" value="KAH7926240.1"/>
    <property type="molecule type" value="Genomic_DNA"/>
</dbReference>
<sequence length="176" mass="19616">MYKRCGCRRLNQQRPFAFFTLNLLVVSHVGIVTSPPLSQSYSPLLLEPQMFFSAPIVALAGAALASALDNPAYTLTLYSGNRFTGKSEAFGDSVSGGFSDTHCMHCKDHKKVGGQLHSFDFKTKNAGGHTMEVRFYAQPGCKQEITPVLRSEQNYNFDYVPWEFTHARSHEVCEIV</sequence>
<evidence type="ECO:0000313" key="2">
    <source>
        <dbReference type="Proteomes" id="UP000790709"/>
    </source>
</evidence>
<evidence type="ECO:0000313" key="1">
    <source>
        <dbReference type="EMBL" id="KAH7926240.1"/>
    </source>
</evidence>
<comment type="caution">
    <text evidence="1">The sequence shown here is derived from an EMBL/GenBank/DDBJ whole genome shotgun (WGS) entry which is preliminary data.</text>
</comment>
<organism evidence="1 2">
    <name type="scientific">Leucogyrophana mollusca</name>
    <dbReference type="NCBI Taxonomy" id="85980"/>
    <lineage>
        <taxon>Eukaryota</taxon>
        <taxon>Fungi</taxon>
        <taxon>Dikarya</taxon>
        <taxon>Basidiomycota</taxon>
        <taxon>Agaricomycotina</taxon>
        <taxon>Agaricomycetes</taxon>
        <taxon>Agaricomycetidae</taxon>
        <taxon>Boletales</taxon>
        <taxon>Boletales incertae sedis</taxon>
        <taxon>Leucogyrophana</taxon>
    </lineage>
</organism>
<gene>
    <name evidence="1" type="ORF">BV22DRAFT_1194511</name>
</gene>
<accession>A0ACB8BM54</accession>
<dbReference type="Proteomes" id="UP000790709">
    <property type="component" value="Unassembled WGS sequence"/>
</dbReference>
<reference evidence="1" key="1">
    <citation type="journal article" date="2021" name="New Phytol.">
        <title>Evolutionary innovations through gain and loss of genes in the ectomycorrhizal Boletales.</title>
        <authorList>
            <person name="Wu G."/>
            <person name="Miyauchi S."/>
            <person name="Morin E."/>
            <person name="Kuo A."/>
            <person name="Drula E."/>
            <person name="Varga T."/>
            <person name="Kohler A."/>
            <person name="Feng B."/>
            <person name="Cao Y."/>
            <person name="Lipzen A."/>
            <person name="Daum C."/>
            <person name="Hundley H."/>
            <person name="Pangilinan J."/>
            <person name="Johnson J."/>
            <person name="Barry K."/>
            <person name="LaButti K."/>
            <person name="Ng V."/>
            <person name="Ahrendt S."/>
            <person name="Min B."/>
            <person name="Choi I.G."/>
            <person name="Park H."/>
            <person name="Plett J.M."/>
            <person name="Magnuson J."/>
            <person name="Spatafora J.W."/>
            <person name="Nagy L.G."/>
            <person name="Henrissat B."/>
            <person name="Grigoriev I.V."/>
            <person name="Yang Z.L."/>
            <person name="Xu J."/>
            <person name="Martin F.M."/>
        </authorList>
    </citation>
    <scope>NUCLEOTIDE SEQUENCE</scope>
    <source>
        <strain evidence="1">KUC20120723A-06</strain>
    </source>
</reference>
<keyword evidence="2" id="KW-1185">Reference proteome</keyword>
<protein>
    <submittedName>
        <fullName evidence="1">Uncharacterized protein</fullName>
    </submittedName>
</protein>
<proteinExistence type="predicted"/>
<name>A0ACB8BM54_9AGAM</name>